<keyword evidence="1" id="KW-0812">Transmembrane</keyword>
<gene>
    <name evidence="2" type="ORF">JF539_26575</name>
</gene>
<evidence type="ECO:0000256" key="1">
    <source>
        <dbReference type="SAM" id="Phobius"/>
    </source>
</evidence>
<proteinExistence type="predicted"/>
<evidence type="ECO:0000313" key="2">
    <source>
        <dbReference type="EMBL" id="MBN9673951.1"/>
    </source>
</evidence>
<dbReference type="PROSITE" id="PS51257">
    <property type="entry name" value="PROKAR_LIPOPROTEIN"/>
    <property type="match status" value="1"/>
</dbReference>
<evidence type="ECO:0000313" key="3">
    <source>
        <dbReference type="Proteomes" id="UP000664096"/>
    </source>
</evidence>
<sequence>MWWEARVVSGSIYVWLFFAFLVLGCLWWFVLDSRASQKWPLFGRDIFGAGLFYFFTCIFVIVVHGANNASTLYDAKGEFEPTVLEEDFTLGLFVAMKDVGTLVGIALGFLSLAWGRFFEHTMRSSAGNGAEAATVKLALRSENGVVKVSGLTIDIEDAPEKNLSFFEMKGRIAVR</sequence>
<feature type="transmembrane region" description="Helical" evidence="1">
    <location>
        <begin position="12"/>
        <end position="31"/>
    </location>
</feature>
<dbReference type="AlphaFoldDB" id="A0A939EIR9"/>
<dbReference type="EMBL" id="JAEKJZ010000009">
    <property type="protein sequence ID" value="MBN9673951.1"/>
    <property type="molecule type" value="Genomic_DNA"/>
</dbReference>
<reference evidence="2" key="1">
    <citation type="submission" date="2020-12" db="EMBL/GenBank/DDBJ databases">
        <title>Oil enriched cultivation method for isolating marine PHA-producing bacteria.</title>
        <authorList>
            <person name="Zheng W."/>
            <person name="Yu S."/>
            <person name="Huang Y."/>
        </authorList>
    </citation>
    <scope>NUCLEOTIDE SEQUENCE</scope>
    <source>
        <strain evidence="2">SY-2-12</strain>
    </source>
</reference>
<feature type="transmembrane region" description="Helical" evidence="1">
    <location>
        <begin position="90"/>
        <end position="114"/>
    </location>
</feature>
<organism evidence="2 3">
    <name type="scientific">Roseibium aggregatum</name>
    <dbReference type="NCBI Taxonomy" id="187304"/>
    <lineage>
        <taxon>Bacteria</taxon>
        <taxon>Pseudomonadati</taxon>
        <taxon>Pseudomonadota</taxon>
        <taxon>Alphaproteobacteria</taxon>
        <taxon>Hyphomicrobiales</taxon>
        <taxon>Stappiaceae</taxon>
        <taxon>Roseibium</taxon>
    </lineage>
</organism>
<keyword evidence="1" id="KW-1133">Transmembrane helix</keyword>
<feature type="transmembrane region" description="Helical" evidence="1">
    <location>
        <begin position="51"/>
        <end position="70"/>
    </location>
</feature>
<comment type="caution">
    <text evidence="2">The sequence shown here is derived from an EMBL/GenBank/DDBJ whole genome shotgun (WGS) entry which is preliminary data.</text>
</comment>
<name>A0A939EIR9_9HYPH</name>
<dbReference type="Proteomes" id="UP000664096">
    <property type="component" value="Unassembled WGS sequence"/>
</dbReference>
<accession>A0A939EIR9</accession>
<keyword evidence="1" id="KW-0472">Membrane</keyword>
<dbReference type="RefSeq" id="WP_207144260.1">
    <property type="nucleotide sequence ID" value="NZ_JAEKJZ010000009.1"/>
</dbReference>
<protein>
    <submittedName>
        <fullName evidence="2">Uncharacterized protein</fullName>
    </submittedName>
</protein>